<evidence type="ECO:0000256" key="5">
    <source>
        <dbReference type="ARBA" id="ARBA00023136"/>
    </source>
</evidence>
<evidence type="ECO:0000256" key="6">
    <source>
        <dbReference type="SAM" id="MobiDB-lite"/>
    </source>
</evidence>
<gene>
    <name evidence="7" type="ORF">WICANDRAFT_67888</name>
</gene>
<dbReference type="GeneID" id="30201349"/>
<dbReference type="GO" id="GO:1990626">
    <property type="term" value="P:mitochondrial outer membrane fusion"/>
    <property type="evidence" value="ECO:0007669"/>
    <property type="project" value="EnsemblFungi"/>
</dbReference>
<comment type="subcellular location">
    <subcellularLocation>
        <location evidence="1">Mitochondrion membrane</location>
    </subcellularLocation>
</comment>
<dbReference type="Gene3D" id="1.50.40.10">
    <property type="entry name" value="Mitochondrial carrier domain"/>
    <property type="match status" value="1"/>
</dbReference>
<protein>
    <recommendedName>
        <fullName evidence="9">Mitochondrial fusion and transport protein UGO1</fullName>
    </recommendedName>
</protein>
<proteinExistence type="predicted"/>
<keyword evidence="8" id="KW-1185">Reference proteome</keyword>
<evidence type="ECO:0000256" key="1">
    <source>
        <dbReference type="ARBA" id="ARBA00004325"/>
    </source>
</evidence>
<feature type="compositionally biased region" description="Basic residues" evidence="6">
    <location>
        <begin position="192"/>
        <end position="202"/>
    </location>
</feature>
<dbReference type="Proteomes" id="UP000094112">
    <property type="component" value="Unassembled WGS sequence"/>
</dbReference>
<feature type="region of interest" description="Disordered" evidence="6">
    <location>
        <begin position="191"/>
        <end position="211"/>
    </location>
</feature>
<reference evidence="7 8" key="1">
    <citation type="journal article" date="2016" name="Proc. Natl. Acad. Sci. U.S.A.">
        <title>Comparative genomics of biotechnologically important yeasts.</title>
        <authorList>
            <person name="Riley R."/>
            <person name="Haridas S."/>
            <person name="Wolfe K.H."/>
            <person name="Lopes M.R."/>
            <person name="Hittinger C.T."/>
            <person name="Goeker M."/>
            <person name="Salamov A.A."/>
            <person name="Wisecaver J.H."/>
            <person name="Long T.M."/>
            <person name="Calvey C.H."/>
            <person name="Aerts A.L."/>
            <person name="Barry K.W."/>
            <person name="Choi C."/>
            <person name="Clum A."/>
            <person name="Coughlan A.Y."/>
            <person name="Deshpande S."/>
            <person name="Douglass A.P."/>
            <person name="Hanson S.J."/>
            <person name="Klenk H.-P."/>
            <person name="LaButti K.M."/>
            <person name="Lapidus A."/>
            <person name="Lindquist E.A."/>
            <person name="Lipzen A.M."/>
            <person name="Meier-Kolthoff J.P."/>
            <person name="Ohm R.A."/>
            <person name="Otillar R.P."/>
            <person name="Pangilinan J.L."/>
            <person name="Peng Y."/>
            <person name="Rokas A."/>
            <person name="Rosa C.A."/>
            <person name="Scheuner C."/>
            <person name="Sibirny A.A."/>
            <person name="Slot J.C."/>
            <person name="Stielow J.B."/>
            <person name="Sun H."/>
            <person name="Kurtzman C.P."/>
            <person name="Blackwell M."/>
            <person name="Grigoriev I.V."/>
            <person name="Jeffries T.W."/>
        </authorList>
    </citation>
    <scope>NUCLEOTIDE SEQUENCE [LARGE SCALE GENOMIC DNA]</scope>
    <source>
        <strain evidence="8">ATCC 58044 / CBS 1984 / NCYC 433 / NRRL Y-366-8</strain>
    </source>
</reference>
<dbReference type="InterPro" id="IPR023395">
    <property type="entry name" value="MCP_dom_sf"/>
</dbReference>
<evidence type="ECO:0000256" key="4">
    <source>
        <dbReference type="ARBA" id="ARBA00022989"/>
    </source>
</evidence>
<accession>A0A1E3P8U7</accession>
<evidence type="ECO:0000313" key="7">
    <source>
        <dbReference type="EMBL" id="ODQ61297.1"/>
    </source>
</evidence>
<dbReference type="AlphaFoldDB" id="A0A1E3P8U7"/>
<dbReference type="GO" id="GO:0005741">
    <property type="term" value="C:mitochondrial outer membrane"/>
    <property type="evidence" value="ECO:0007669"/>
    <property type="project" value="EnsemblFungi"/>
</dbReference>
<feature type="region of interest" description="Disordered" evidence="6">
    <location>
        <begin position="143"/>
        <end position="175"/>
    </location>
</feature>
<keyword evidence="3" id="KW-0677">Repeat</keyword>
<dbReference type="GO" id="GO:1990627">
    <property type="term" value="P:mitochondrial inner membrane fusion"/>
    <property type="evidence" value="ECO:0007669"/>
    <property type="project" value="EnsemblFungi"/>
</dbReference>
<dbReference type="EMBL" id="KV454209">
    <property type="protein sequence ID" value="ODQ61297.1"/>
    <property type="molecule type" value="Genomic_DNA"/>
</dbReference>
<keyword evidence="2" id="KW-0812">Transmembrane</keyword>
<name>A0A1E3P8U7_WICAA</name>
<evidence type="ECO:0000256" key="3">
    <source>
        <dbReference type="ARBA" id="ARBA00022737"/>
    </source>
</evidence>
<dbReference type="OrthoDB" id="77989at2759"/>
<dbReference type="PANTHER" id="PTHR24089">
    <property type="entry name" value="SOLUTE CARRIER FAMILY 25"/>
    <property type="match status" value="1"/>
</dbReference>
<keyword evidence="5" id="KW-0472">Membrane</keyword>
<dbReference type="RefSeq" id="XP_019040504.1">
    <property type="nucleotide sequence ID" value="XM_019184103.1"/>
</dbReference>
<sequence length="494" mass="55835">MTESSKNLRPYFDSETFHAGGPAIYRPGIGVVDEQGNTIASKITNSSNLKRSITNNIGIGGVSKAYGSGRSSMRNIIRINQYNENIKKNMYSDLEFSEYFELNNVSELIKSLVNSFITNYFRCLIAQPFEVARLLLQVGDIHTTTPNDGAKEHQKTKRNEPHYDDDNDDDNDDDDEVYYFQSKDEDSELLRRRTRTIKRRSPTKTTTTAANSKKVINKNHIRPVSLNTVDIMSSLLSQEGTRGLWRATNATFILNALSSTLEAWITGFISPFLQIPDPFFVDVAHSPEPTTTLALSITASLLTGLILAPLDLIRTKLVVTSINHNERSIRNSIKNLRYFTCPISLIIPTILNSLANNVFKKLTPYLLFVKFGIDAYGSPIWYSTISLFSNIVELFVRLPVETLLRRAQVSFLLKRSENGNVMKIENEDQLIVGFGGYSGLFKTFYDIYHSSGENSGFEGLFRGWRVGLLKILGSWGLSLLEQNYDDQSFKEEKF</sequence>
<feature type="compositionally biased region" description="Basic and acidic residues" evidence="6">
    <location>
        <begin position="149"/>
        <end position="164"/>
    </location>
</feature>
<keyword evidence="4" id="KW-1133">Transmembrane helix</keyword>
<feature type="compositionally biased region" description="Acidic residues" evidence="6">
    <location>
        <begin position="165"/>
        <end position="175"/>
    </location>
</feature>
<evidence type="ECO:0000313" key="8">
    <source>
        <dbReference type="Proteomes" id="UP000094112"/>
    </source>
</evidence>
<dbReference type="STRING" id="683960.A0A1E3P8U7"/>
<dbReference type="SUPFAM" id="SSF103506">
    <property type="entry name" value="Mitochondrial carrier"/>
    <property type="match status" value="1"/>
</dbReference>
<organism evidence="7 8">
    <name type="scientific">Wickerhamomyces anomalus (strain ATCC 58044 / CBS 1984 / NCYC 433 / NRRL Y-366-8)</name>
    <name type="common">Yeast</name>
    <name type="synonym">Hansenula anomala</name>
    <dbReference type="NCBI Taxonomy" id="683960"/>
    <lineage>
        <taxon>Eukaryota</taxon>
        <taxon>Fungi</taxon>
        <taxon>Dikarya</taxon>
        <taxon>Ascomycota</taxon>
        <taxon>Saccharomycotina</taxon>
        <taxon>Saccharomycetes</taxon>
        <taxon>Phaffomycetales</taxon>
        <taxon>Wickerhamomycetaceae</taxon>
        <taxon>Wickerhamomyces</taxon>
    </lineage>
</organism>
<evidence type="ECO:0000256" key="2">
    <source>
        <dbReference type="ARBA" id="ARBA00022692"/>
    </source>
</evidence>
<evidence type="ECO:0008006" key="9">
    <source>
        <dbReference type="Google" id="ProtNLM"/>
    </source>
</evidence>